<dbReference type="KEGG" id="dsl:Dacsa_0601"/>
<dbReference type="RefSeq" id="WP_015228388.1">
    <property type="nucleotide sequence ID" value="NC_019780.1"/>
</dbReference>
<protein>
    <recommendedName>
        <fullName evidence="3">Glycosidase</fullName>
    </recommendedName>
</protein>
<dbReference type="InterPro" id="IPR017853">
    <property type="entry name" value="GH"/>
</dbReference>
<dbReference type="Gene3D" id="3.20.20.80">
    <property type="entry name" value="Glycosidases"/>
    <property type="match status" value="1"/>
</dbReference>
<evidence type="ECO:0000313" key="1">
    <source>
        <dbReference type="EMBL" id="AFZ49376.1"/>
    </source>
</evidence>
<reference evidence="1" key="1">
    <citation type="submission" date="2012-04" db="EMBL/GenBank/DDBJ databases">
        <title>Finished genome of Dactylococcopsis salina PCC 8305.</title>
        <authorList>
            <consortium name="US DOE Joint Genome Institute"/>
            <person name="Gugger M."/>
            <person name="Coursin T."/>
            <person name="Rippka R."/>
            <person name="Tandeau De Marsac N."/>
            <person name="Huntemann M."/>
            <person name="Wei C.-L."/>
            <person name="Han J."/>
            <person name="Detter J.C."/>
            <person name="Han C."/>
            <person name="Tapia R."/>
            <person name="Daligault H."/>
            <person name="Chen A."/>
            <person name="Krypides N."/>
            <person name="Mavromatis K."/>
            <person name="Markowitz V."/>
            <person name="Szeto E."/>
            <person name="Ivanova N."/>
            <person name="Ovchinnikova G."/>
            <person name="Pagani I."/>
            <person name="Pati A."/>
            <person name="Goodwin L."/>
            <person name="Peters L."/>
            <person name="Pitluck S."/>
            <person name="Woyke T."/>
            <person name="Kerfeld C."/>
        </authorList>
    </citation>
    <scope>NUCLEOTIDE SEQUENCE [LARGE SCALE GENOMIC DNA]</scope>
    <source>
        <strain evidence="1">PCC 8305</strain>
    </source>
</reference>
<evidence type="ECO:0008006" key="3">
    <source>
        <dbReference type="Google" id="ProtNLM"/>
    </source>
</evidence>
<evidence type="ECO:0000313" key="2">
    <source>
        <dbReference type="Proteomes" id="UP000010482"/>
    </source>
</evidence>
<dbReference type="AlphaFoldDB" id="K9YR20"/>
<dbReference type="Proteomes" id="UP000010482">
    <property type="component" value="Chromosome"/>
</dbReference>
<name>K9YR20_DACS8</name>
<accession>K9YR20</accession>
<sequence>MQTKSNFLLSKLIKGDRSAIKNEEWESGYCAQYLSQVTAVFSDDTVNLKLAVYLPGGEQNPNAFTVEVKATQEWQPLNPPDGEHSAWWLELEAIAIGTQLQFRYKQEGGDWQLIAPLNHLASCYEKIYVPQLRHQWEHDPPAIKQGRILMETTLEGLLAGYKGGKYAPNNQREDLANQSLASRILQTDIPGSLAELAVDEIMVAVSSSVADRSHLNPKYNYLTYNFVDLDWQIGTPQEFKRLVDRFYGEQIQIIPDLIFAHQVRNPFPGSMDQINPPQSPLLGGKQGGFVDYEAYLFRDYGTWMLNLALPEIRRMLIEKIVSFIKTYRLKIIRIDYIDGLILQYCQRDYNHAEQFLRELKAELRESCPNLITLGETFEVSQNEVVQDFIDVFYAPMGFSIVEELYKPVGKRDHHLAPNIGLIADHVRNVVQSQRPEAVYAQLHDETWYCPHIMAGRPHVDWAYGGHPAQLAKNQGNELVEMGALDAHHLLDYVRRTVRNAEALTMFIARERYMFTPGVDALSLGALDDPDQWKMQWEGASIAQLETWQKTGLSSRTIYHFHEQHRHDMIQLRQIFRRYTKLDVNSGRSLIFPEMNHCNGFASLISVFRRSHYRKDDSLMIIFNLGTQTFEGEHTYELPIPEGFTGYWEVLFDGEALSKASQPHLQEFQTTTPYNPGTLVKTTQGEYSNVADIIPLKIGARSIVVLKYREN</sequence>
<keyword evidence="2" id="KW-1185">Reference proteome</keyword>
<proteinExistence type="predicted"/>
<dbReference type="SUPFAM" id="SSF51445">
    <property type="entry name" value="(Trans)glycosidases"/>
    <property type="match status" value="1"/>
</dbReference>
<organism evidence="1 2">
    <name type="scientific">Dactylococcopsis salina (strain PCC 8305)</name>
    <name type="common">Myxobactron salinum</name>
    <dbReference type="NCBI Taxonomy" id="13035"/>
    <lineage>
        <taxon>Bacteria</taxon>
        <taxon>Bacillati</taxon>
        <taxon>Cyanobacteriota</taxon>
        <taxon>Cyanophyceae</taxon>
        <taxon>Nodosilineales</taxon>
        <taxon>Cymatolegaceae</taxon>
        <taxon>Dactylococcopsis</taxon>
    </lineage>
</organism>
<gene>
    <name evidence="1" type="ORF">Dacsa_0601</name>
</gene>
<dbReference type="EMBL" id="CP003944">
    <property type="protein sequence ID" value="AFZ49376.1"/>
    <property type="molecule type" value="Genomic_DNA"/>
</dbReference>
<dbReference type="eggNOG" id="COG0296">
    <property type="taxonomic scope" value="Bacteria"/>
</dbReference>
<dbReference type="HOGENOM" id="CLU_388684_0_0_3"/>
<dbReference type="OrthoDB" id="580800at2"/>
<dbReference type="STRING" id="13035.Dacsa_0601"/>